<feature type="domain" description="Cyclin-like" evidence="2">
    <location>
        <begin position="52"/>
        <end position="137"/>
    </location>
</feature>
<reference evidence="3 4" key="1">
    <citation type="submission" date="2021-02" db="EMBL/GenBank/DDBJ databases">
        <title>Variation within the Batrachochytrium salamandrivorans European outbreak.</title>
        <authorList>
            <person name="Kelly M."/>
            <person name="Pasmans F."/>
            <person name="Shea T.P."/>
            <person name="Munoz J.F."/>
            <person name="Carranza S."/>
            <person name="Cuomo C.A."/>
            <person name="Martel A."/>
        </authorList>
    </citation>
    <scope>NUCLEOTIDE SEQUENCE [LARGE SCALE GENOMIC DNA]</scope>
    <source>
        <strain evidence="3 4">AMFP18/2</strain>
    </source>
</reference>
<dbReference type="Pfam" id="PF00134">
    <property type="entry name" value="Cyclin_N"/>
    <property type="match status" value="1"/>
</dbReference>
<organism evidence="3 4">
    <name type="scientific">Batrachochytrium salamandrivorans</name>
    <dbReference type="NCBI Taxonomy" id="1357716"/>
    <lineage>
        <taxon>Eukaryota</taxon>
        <taxon>Fungi</taxon>
        <taxon>Fungi incertae sedis</taxon>
        <taxon>Chytridiomycota</taxon>
        <taxon>Chytridiomycota incertae sedis</taxon>
        <taxon>Chytridiomycetes</taxon>
        <taxon>Rhizophydiales</taxon>
        <taxon>Rhizophydiales incertae sedis</taxon>
        <taxon>Batrachochytrium</taxon>
    </lineage>
</organism>
<dbReference type="Gene3D" id="1.10.472.10">
    <property type="entry name" value="Cyclin-like"/>
    <property type="match status" value="2"/>
</dbReference>
<evidence type="ECO:0000259" key="2">
    <source>
        <dbReference type="SMART" id="SM00385"/>
    </source>
</evidence>
<dbReference type="EMBL" id="JAFCIX010000402">
    <property type="protein sequence ID" value="KAH6591684.1"/>
    <property type="molecule type" value="Genomic_DNA"/>
</dbReference>
<gene>
    <name evidence="3" type="ORF">BASA50_008541</name>
</gene>
<keyword evidence="4" id="KW-1185">Reference proteome</keyword>
<dbReference type="InterPro" id="IPR013763">
    <property type="entry name" value="Cyclin-like_dom"/>
</dbReference>
<dbReference type="InterPro" id="IPR039361">
    <property type="entry name" value="Cyclin"/>
</dbReference>
<name>A0ABQ8F4D2_9FUNG</name>
<dbReference type="Proteomes" id="UP001648503">
    <property type="component" value="Unassembled WGS sequence"/>
</dbReference>
<accession>A0ABQ8F4D2</accession>
<evidence type="ECO:0000256" key="1">
    <source>
        <dbReference type="RuleBase" id="RU000383"/>
    </source>
</evidence>
<protein>
    <recommendedName>
        <fullName evidence="2">Cyclin-like domain-containing protein</fullName>
    </recommendedName>
</protein>
<keyword evidence="1" id="KW-0195">Cyclin</keyword>
<proteinExistence type="inferred from homology"/>
<sequence>MSLHILDPEVLHSQYLVLFHKESIHHLNPTSGFLQRTQQGYISVAQRRELVDWIYQVWNHFKYQSTESFHLAINFLDRICSIHPVHIKRYQILGAACFWIASKFTEPDPPSFTLLASLAGGAFKADTLKAEELLVLKRLKWNLSVATPCSFLELLLMFLPTSAQHRHTLYQYGVSFLCAMPLSYHMMQYAPSVQSAAALFAVFAATGSDCEFCYHFLAQHIRRLSMDSSAMAMGLQPPSMRDIDACANEMMVIVRQTFPEFQFANDPSVVMRCIQHERHMTMLQQRLYAAQEMDSLASAQHHHGLGKRTAQPISIPFDPVLYVSKAASPSLVSPALRLTAAKTAKNTLDVGRVETHTCTLPKSSVPVGQSCRSPTSAPFDKTGTGTPVLTFNSDSLWVAASPLCYEGESIGTSDSTFSQPPTVIAESDDPEYADFSFISSIMPTSELEDACLSKTALLAEDHTAARSLPTPVEDF</sequence>
<evidence type="ECO:0000313" key="4">
    <source>
        <dbReference type="Proteomes" id="UP001648503"/>
    </source>
</evidence>
<evidence type="ECO:0000313" key="3">
    <source>
        <dbReference type="EMBL" id="KAH6591684.1"/>
    </source>
</evidence>
<dbReference type="SMART" id="SM00385">
    <property type="entry name" value="CYCLIN"/>
    <property type="match status" value="1"/>
</dbReference>
<dbReference type="SUPFAM" id="SSF47954">
    <property type="entry name" value="Cyclin-like"/>
    <property type="match status" value="1"/>
</dbReference>
<comment type="similarity">
    <text evidence="1">Belongs to the cyclin family.</text>
</comment>
<dbReference type="PANTHER" id="PTHR10177">
    <property type="entry name" value="CYCLINS"/>
    <property type="match status" value="1"/>
</dbReference>
<dbReference type="InterPro" id="IPR036915">
    <property type="entry name" value="Cyclin-like_sf"/>
</dbReference>
<dbReference type="InterPro" id="IPR006671">
    <property type="entry name" value="Cyclin_N"/>
</dbReference>
<comment type="caution">
    <text evidence="3">The sequence shown here is derived from an EMBL/GenBank/DDBJ whole genome shotgun (WGS) entry which is preliminary data.</text>
</comment>